<feature type="domain" description="DUF8185" evidence="3">
    <location>
        <begin position="107"/>
        <end position="208"/>
    </location>
</feature>
<dbReference type="Proteomes" id="UP000554054">
    <property type="component" value="Unassembled WGS sequence"/>
</dbReference>
<comment type="caution">
    <text evidence="4">The sequence shown here is derived from an EMBL/GenBank/DDBJ whole genome shotgun (WGS) entry which is preliminary data.</text>
</comment>
<gene>
    <name evidence="4" type="ORF">BJY20_002647</name>
</gene>
<evidence type="ECO:0000259" key="2">
    <source>
        <dbReference type="Pfam" id="PF26035"/>
    </source>
</evidence>
<proteinExistence type="predicted"/>
<evidence type="ECO:0000259" key="3">
    <source>
        <dbReference type="Pfam" id="PF26572"/>
    </source>
</evidence>
<evidence type="ECO:0000313" key="5">
    <source>
        <dbReference type="Proteomes" id="UP000554054"/>
    </source>
</evidence>
<feature type="domain" description="DUF8010" evidence="2">
    <location>
        <begin position="2"/>
        <end position="102"/>
    </location>
</feature>
<dbReference type="AlphaFoldDB" id="A0A852VZV4"/>
<dbReference type="Pfam" id="PF26035">
    <property type="entry name" value="DUF8010"/>
    <property type="match status" value="1"/>
</dbReference>
<evidence type="ECO:0000256" key="1">
    <source>
        <dbReference type="SAM" id="MobiDB-lite"/>
    </source>
</evidence>
<accession>A0A852VZV4</accession>
<sequence length="208" mass="21629">MTLRLVDEASAQDLTTYLARARRVDDSGDVRLQAVGDVLAVWTCVVPGRGLGSAGLVLGLRTFALAEPVTSDRTVPLGAVTDRLARSGTEIPDPPMTTQPTWGALSPPRSGWEPVGAVPDARLGEVALAGIEEVAQGAPEGSGSAAVADLRSRVWGRHTDTVPPVPAGTAFGLHVLGFLRPDEQSAASVHAAGPWTRVATDRGFVIAR</sequence>
<dbReference type="InterPro" id="IPR058323">
    <property type="entry name" value="DUF8010"/>
</dbReference>
<name>A0A852VZV4_9MICO</name>
<dbReference type="RefSeq" id="WP_185991979.1">
    <property type="nucleotide sequence ID" value="NZ_JACCAE010000001.1"/>
</dbReference>
<evidence type="ECO:0000313" key="4">
    <source>
        <dbReference type="EMBL" id="NYF99255.1"/>
    </source>
</evidence>
<keyword evidence="5" id="KW-1185">Reference proteome</keyword>
<organism evidence="4 5">
    <name type="scientific">Janibacter cremeus</name>
    <dbReference type="NCBI Taxonomy" id="1285192"/>
    <lineage>
        <taxon>Bacteria</taxon>
        <taxon>Bacillati</taxon>
        <taxon>Actinomycetota</taxon>
        <taxon>Actinomycetes</taxon>
        <taxon>Micrococcales</taxon>
        <taxon>Intrasporangiaceae</taxon>
        <taxon>Janibacter</taxon>
    </lineage>
</organism>
<dbReference type="InterPro" id="IPR058498">
    <property type="entry name" value="DUF8185"/>
</dbReference>
<dbReference type="Pfam" id="PF26572">
    <property type="entry name" value="DUF8185"/>
    <property type="match status" value="1"/>
</dbReference>
<reference evidence="4 5" key="1">
    <citation type="submission" date="2020-07" db="EMBL/GenBank/DDBJ databases">
        <title>Sequencing the genomes of 1000 actinobacteria strains.</title>
        <authorList>
            <person name="Klenk H.-P."/>
        </authorList>
    </citation>
    <scope>NUCLEOTIDE SEQUENCE [LARGE SCALE GENOMIC DNA]</scope>
    <source>
        <strain evidence="4 5">DSM 26154</strain>
    </source>
</reference>
<dbReference type="EMBL" id="JACCAE010000001">
    <property type="protein sequence ID" value="NYF99255.1"/>
    <property type="molecule type" value="Genomic_DNA"/>
</dbReference>
<feature type="region of interest" description="Disordered" evidence="1">
    <location>
        <begin position="86"/>
        <end position="110"/>
    </location>
</feature>
<protein>
    <submittedName>
        <fullName evidence="4">Uncharacterized protein</fullName>
    </submittedName>
</protein>